<dbReference type="GO" id="GO:0031411">
    <property type="term" value="C:gas vesicle"/>
    <property type="evidence" value="ECO:0007669"/>
    <property type="project" value="UniProtKB-SubCell"/>
</dbReference>
<dbReference type="eggNOG" id="arCOG03094">
    <property type="taxonomic scope" value="Archaea"/>
</dbReference>
<dbReference type="HOGENOM" id="CLU_161794_0_0_2"/>
<keyword evidence="7" id="KW-1185">Reference proteome</keyword>
<dbReference type="EMBL" id="CP001932">
    <property type="protein sequence ID" value="ADD03932.1"/>
    <property type="molecule type" value="Genomic_DNA"/>
</dbReference>
<dbReference type="OrthoDB" id="131850at2157"/>
<comment type="subcellular location">
    <subcellularLocation>
        <location evidence="2">Gas vesicle</location>
    </subcellularLocation>
</comment>
<dbReference type="Proteomes" id="UP000011543">
    <property type="component" value="Unassembled WGS sequence"/>
</dbReference>
<dbReference type="PROSITE" id="PS00234">
    <property type="entry name" value="GAS_VESICLE_A_1"/>
    <property type="match status" value="1"/>
</dbReference>
<comment type="similarity">
    <text evidence="3">Belongs to the gas vesicle GvpA family.</text>
</comment>
<dbReference type="EMBL" id="AOHS01000009">
    <property type="protein sequence ID" value="ELY33595.1"/>
    <property type="molecule type" value="Genomic_DNA"/>
</dbReference>
<dbReference type="PANTHER" id="PTHR35344:SF4">
    <property type="entry name" value="GAS VESICLE PROTEIN A1"/>
    <property type="match status" value="1"/>
</dbReference>
<organism evidence="5 7">
    <name type="scientific">Natrialba magadii (strain ATCC 43099 / DSM 3394 / CCM 3739 / CIP 104546 / IAM 13178 / JCM 8861 / NBRC 102185 / NCIMB 2190 / MS3)</name>
    <name type="common">Natronobacterium magadii</name>
    <dbReference type="NCBI Taxonomy" id="547559"/>
    <lineage>
        <taxon>Archaea</taxon>
        <taxon>Methanobacteriati</taxon>
        <taxon>Methanobacteriota</taxon>
        <taxon>Stenosarchaea group</taxon>
        <taxon>Halobacteria</taxon>
        <taxon>Halobacteriales</taxon>
        <taxon>Natrialbaceae</taxon>
        <taxon>Natrialba</taxon>
    </lineage>
</organism>
<evidence type="ECO:0000313" key="7">
    <source>
        <dbReference type="Proteomes" id="UP000001879"/>
    </source>
</evidence>
<evidence type="ECO:0000256" key="4">
    <source>
        <dbReference type="SAM" id="MobiDB-lite"/>
    </source>
</evidence>
<feature type="compositionally biased region" description="Polar residues" evidence="4">
    <location>
        <begin position="76"/>
        <end position="89"/>
    </location>
</feature>
<sequence>MEPRKDDDALVDLLDVILRDGVILRADVIISVAEIPLVGLKLTAALAGMETMTEYGLFEEWDERHRLRGTEKQDALEQTTGSGTKTGDAQRTAVPGPRPSGELDGRIGTSSPTGGRKTGSRHDPDR</sequence>
<gene>
    <name evidence="5" type="primary">gvpM</name>
    <name evidence="5" type="ordered locus">Nmag_0342</name>
    <name evidence="6" type="ORF">C500_02145</name>
</gene>
<dbReference type="InterPro" id="IPR000638">
    <property type="entry name" value="Gas-vesicle_GvpA-like"/>
</dbReference>
<dbReference type="RefSeq" id="WP_004213832.1">
    <property type="nucleotide sequence ID" value="NC_013922.1"/>
</dbReference>
<dbReference type="Pfam" id="PF00741">
    <property type="entry name" value="Gas_vesicle"/>
    <property type="match status" value="1"/>
</dbReference>
<evidence type="ECO:0000313" key="5">
    <source>
        <dbReference type="EMBL" id="ADD03932.1"/>
    </source>
</evidence>
<reference evidence="5 7" key="2">
    <citation type="journal article" date="2012" name="BMC Genomics">
        <title>A comparative genomics perspective on the genetic content of the alkaliphilic haloarchaeon Natrialba magadii ATCC 43099T.</title>
        <authorList>
            <person name="Siddaramappa S."/>
            <person name="Challacombe J.F."/>
            <person name="Decastro R.E."/>
            <person name="Pfeiffer F."/>
            <person name="Sastre D.E."/>
            <person name="Gimenez M.I."/>
            <person name="Paggi R.A."/>
            <person name="Detter J.C."/>
            <person name="Davenport K.W."/>
            <person name="Goodwin L.A."/>
            <person name="Kyrpides N."/>
            <person name="Tapia R."/>
            <person name="Pitluck S."/>
            <person name="Lucas S."/>
            <person name="Woyke T."/>
            <person name="Maupin-Furlow J.A."/>
        </authorList>
    </citation>
    <scope>NUCLEOTIDE SEQUENCE [LARGE SCALE GENOMIC DNA]</scope>
    <source>
        <strain evidence="5">ATCC 43099</strain>
        <strain evidence="7">ATCC 43099 / DSM 3394 / CCM 3739 / CIP 104546 / IAM 13178 / JCM 8861 / NBRC 102185 / NCIMB 2190 / MS3</strain>
    </source>
</reference>
<proteinExistence type="inferred from homology"/>
<dbReference type="KEGG" id="nmg:Nmag_0342"/>
<dbReference type="PATRIC" id="fig|547559.17.peg.406"/>
<feature type="compositionally biased region" description="Basic and acidic residues" evidence="4">
    <location>
        <begin position="66"/>
        <end position="75"/>
    </location>
</feature>
<evidence type="ECO:0000313" key="6">
    <source>
        <dbReference type="EMBL" id="ELY33595.1"/>
    </source>
</evidence>
<dbReference type="Proteomes" id="UP000001879">
    <property type="component" value="Chromosome"/>
</dbReference>
<dbReference type="PaxDb" id="547559-Nmag_0342"/>
<protein>
    <submittedName>
        <fullName evidence="6">Gas vesicle protein GvpA</fullName>
    </submittedName>
    <submittedName>
        <fullName evidence="5">Gas-vesicle-associated protein GvpM</fullName>
    </submittedName>
</protein>
<dbReference type="GO" id="GO:0005198">
    <property type="term" value="F:structural molecule activity"/>
    <property type="evidence" value="ECO:0007669"/>
    <property type="project" value="InterPro"/>
</dbReference>
<dbReference type="AlphaFoldDB" id="D3SXB2"/>
<evidence type="ECO:0000313" key="8">
    <source>
        <dbReference type="Proteomes" id="UP000011543"/>
    </source>
</evidence>
<reference evidence="6 8" key="3">
    <citation type="journal article" date="2014" name="PLoS Genet.">
        <title>Phylogenetically driven sequencing of extremely halophilic archaea reveals strategies for static and dynamic osmo-response.</title>
        <authorList>
            <person name="Becker E.A."/>
            <person name="Seitzer P.M."/>
            <person name="Tritt A."/>
            <person name="Larsen D."/>
            <person name="Krusor M."/>
            <person name="Yao A.I."/>
            <person name="Wu D."/>
            <person name="Madern D."/>
            <person name="Eisen J.A."/>
            <person name="Darling A.E."/>
            <person name="Facciotti M.T."/>
        </authorList>
    </citation>
    <scope>NUCLEOTIDE SEQUENCE [LARGE SCALE GENOMIC DNA]</scope>
    <source>
        <strain evidence="8">ATCC 43099 / DSM 3394 / CCM 3739 / CIP 104546 / IAM 13178 / JCM 8861 / NBRC 102185 / NCIMB 2190 / MS3</strain>
        <strain evidence="6">MS-3</strain>
    </source>
</reference>
<evidence type="ECO:0000256" key="2">
    <source>
        <dbReference type="ARBA" id="ARBA00035108"/>
    </source>
</evidence>
<dbReference type="STRING" id="547559.Nmag_0342"/>
<feature type="region of interest" description="Disordered" evidence="4">
    <location>
        <begin position="66"/>
        <end position="126"/>
    </location>
</feature>
<dbReference type="GO" id="GO:0012506">
    <property type="term" value="C:vesicle membrane"/>
    <property type="evidence" value="ECO:0007669"/>
    <property type="project" value="InterPro"/>
</dbReference>
<name>D3SXB2_NATMM</name>
<reference evidence="5" key="4">
    <citation type="submission" date="2016-09" db="EMBL/GenBank/DDBJ databases">
        <authorList>
            <person name="Pfeiffer F."/>
        </authorList>
    </citation>
    <scope>NUCLEOTIDE SEQUENCE</scope>
    <source>
        <strain evidence="5">ATCC 43099</strain>
    </source>
</reference>
<keyword evidence="1" id="KW-0304">Gas vesicle</keyword>
<dbReference type="GeneID" id="8823163"/>
<dbReference type="NCBIfam" id="NF046091">
    <property type="entry name" value="halo_gas_GvpM"/>
    <property type="match status" value="1"/>
</dbReference>
<dbReference type="InterPro" id="IPR018493">
    <property type="entry name" value="GvpA-like_CS"/>
</dbReference>
<evidence type="ECO:0000256" key="3">
    <source>
        <dbReference type="ARBA" id="ARBA00035646"/>
    </source>
</evidence>
<dbReference type="PANTHER" id="PTHR35344">
    <property type="entry name" value="GAS VESICLE STRUCTURAL PROTEIN 2-RELATED"/>
    <property type="match status" value="1"/>
</dbReference>
<reference evidence="7" key="1">
    <citation type="submission" date="2010-02" db="EMBL/GenBank/DDBJ databases">
        <title>Complete sequence of chromosome of Natrialba magadii ATCC 43099.</title>
        <authorList>
            <consortium name="US DOE Joint Genome Institute"/>
            <person name="Lucas S."/>
            <person name="Copeland A."/>
            <person name="Lapidus A."/>
            <person name="Cheng J.-F."/>
            <person name="Bruce D."/>
            <person name="Goodwin L."/>
            <person name="Pitluck S."/>
            <person name="Davenport K."/>
            <person name="Saunders E."/>
            <person name="Detter J.C."/>
            <person name="Han C."/>
            <person name="Tapia R."/>
            <person name="Land M."/>
            <person name="Hauser L."/>
            <person name="Kyrpides N."/>
            <person name="Mikhailova N."/>
            <person name="De Castro R.E."/>
            <person name="Maupin-Furlow J.A."/>
            <person name="Woyke T."/>
        </authorList>
    </citation>
    <scope>NUCLEOTIDE SEQUENCE [LARGE SCALE GENOMIC DNA]</scope>
    <source>
        <strain evidence="7">ATCC 43099 / DSM 3394 / CCM 3739 / CIP 104546 / IAM 13178 / JCM 8861 / NBRC 102185 / NCIMB 2190 / MS3</strain>
    </source>
</reference>
<accession>D3SXB2</accession>
<evidence type="ECO:0000256" key="1">
    <source>
        <dbReference type="ARBA" id="ARBA00022987"/>
    </source>
</evidence>
<dbReference type="InterPro" id="IPR050530">
    <property type="entry name" value="GvpA"/>
</dbReference>